<organism evidence="1 2">
    <name type="scientific">Caerostris extrusa</name>
    <name type="common">Bark spider</name>
    <name type="synonym">Caerostris bankana</name>
    <dbReference type="NCBI Taxonomy" id="172846"/>
    <lineage>
        <taxon>Eukaryota</taxon>
        <taxon>Metazoa</taxon>
        <taxon>Ecdysozoa</taxon>
        <taxon>Arthropoda</taxon>
        <taxon>Chelicerata</taxon>
        <taxon>Arachnida</taxon>
        <taxon>Araneae</taxon>
        <taxon>Araneomorphae</taxon>
        <taxon>Entelegynae</taxon>
        <taxon>Araneoidea</taxon>
        <taxon>Araneidae</taxon>
        <taxon>Caerostris</taxon>
    </lineage>
</organism>
<name>A0AAV4M664_CAEEX</name>
<sequence length="97" mass="11013">MCIGISEKNNSHLSVAWGEEDLNLTMPLRGASHLVTSGFHLDVLPGVWFLRITLKGYDKERVIFANNYSIRLAPLRNFELAFGLFMGDLGYVQEFSY</sequence>
<dbReference type="Proteomes" id="UP001054945">
    <property type="component" value="Unassembled WGS sequence"/>
</dbReference>
<comment type="caution">
    <text evidence="1">The sequence shown here is derived from an EMBL/GenBank/DDBJ whole genome shotgun (WGS) entry which is preliminary data.</text>
</comment>
<dbReference type="EMBL" id="BPLR01019349">
    <property type="protein sequence ID" value="GIX66896.1"/>
    <property type="molecule type" value="Genomic_DNA"/>
</dbReference>
<protein>
    <submittedName>
        <fullName evidence="1">Uncharacterized protein</fullName>
    </submittedName>
</protein>
<dbReference type="AlphaFoldDB" id="A0AAV4M664"/>
<evidence type="ECO:0000313" key="1">
    <source>
        <dbReference type="EMBL" id="GIX66896.1"/>
    </source>
</evidence>
<proteinExistence type="predicted"/>
<reference evidence="1 2" key="1">
    <citation type="submission" date="2021-06" db="EMBL/GenBank/DDBJ databases">
        <title>Caerostris extrusa draft genome.</title>
        <authorList>
            <person name="Kono N."/>
            <person name="Arakawa K."/>
        </authorList>
    </citation>
    <scope>NUCLEOTIDE SEQUENCE [LARGE SCALE GENOMIC DNA]</scope>
</reference>
<accession>A0AAV4M664</accession>
<gene>
    <name evidence="1" type="ORF">CEXT_789931</name>
</gene>
<evidence type="ECO:0000313" key="2">
    <source>
        <dbReference type="Proteomes" id="UP001054945"/>
    </source>
</evidence>
<keyword evidence="2" id="KW-1185">Reference proteome</keyword>